<dbReference type="RefSeq" id="WP_270028665.1">
    <property type="nucleotide sequence ID" value="NZ_JAPDDP010000071.1"/>
</dbReference>
<keyword evidence="2" id="KW-0812">Transmembrane</keyword>
<dbReference type="GO" id="GO:0004722">
    <property type="term" value="F:protein serine/threonine phosphatase activity"/>
    <property type="evidence" value="ECO:0007669"/>
    <property type="project" value="InterPro"/>
</dbReference>
<feature type="transmembrane region" description="Helical" evidence="2">
    <location>
        <begin position="346"/>
        <end position="365"/>
    </location>
</feature>
<dbReference type="SUPFAM" id="SSF81606">
    <property type="entry name" value="PP2C-like"/>
    <property type="match status" value="1"/>
</dbReference>
<feature type="region of interest" description="Disordered" evidence="1">
    <location>
        <begin position="272"/>
        <end position="291"/>
    </location>
</feature>
<dbReference type="SMART" id="SM00332">
    <property type="entry name" value="PP2Cc"/>
    <property type="match status" value="1"/>
</dbReference>
<keyword evidence="2" id="KW-1133">Transmembrane helix</keyword>
<dbReference type="InterPro" id="IPR001932">
    <property type="entry name" value="PPM-type_phosphatase-like_dom"/>
</dbReference>
<evidence type="ECO:0000259" key="3">
    <source>
        <dbReference type="PROSITE" id="PS51746"/>
    </source>
</evidence>
<gene>
    <name evidence="4" type="ORF">OJ997_28270</name>
</gene>
<dbReference type="Proteomes" id="UP001147653">
    <property type="component" value="Unassembled WGS sequence"/>
</dbReference>
<feature type="region of interest" description="Disordered" evidence="1">
    <location>
        <begin position="310"/>
        <end position="337"/>
    </location>
</feature>
<keyword evidence="2" id="KW-0472">Membrane</keyword>
<evidence type="ECO:0000256" key="1">
    <source>
        <dbReference type="SAM" id="MobiDB-lite"/>
    </source>
</evidence>
<dbReference type="CDD" id="cd00143">
    <property type="entry name" value="PP2Cc"/>
    <property type="match status" value="1"/>
</dbReference>
<dbReference type="Pfam" id="PF13672">
    <property type="entry name" value="PP2C_2"/>
    <property type="match status" value="1"/>
</dbReference>
<protein>
    <submittedName>
        <fullName evidence="4">Stp1/IreP family PP2C-type Ser/Thr phosphatase</fullName>
    </submittedName>
</protein>
<organism evidence="4 5">
    <name type="scientific">Solirubrobacter phytolaccae</name>
    <dbReference type="NCBI Taxonomy" id="1404360"/>
    <lineage>
        <taxon>Bacteria</taxon>
        <taxon>Bacillati</taxon>
        <taxon>Actinomycetota</taxon>
        <taxon>Thermoleophilia</taxon>
        <taxon>Solirubrobacterales</taxon>
        <taxon>Solirubrobacteraceae</taxon>
        <taxon>Solirubrobacter</taxon>
    </lineage>
</organism>
<evidence type="ECO:0000313" key="4">
    <source>
        <dbReference type="EMBL" id="MDA0184238.1"/>
    </source>
</evidence>
<feature type="domain" description="PPM-type phosphatase" evidence="3">
    <location>
        <begin position="6"/>
        <end position="236"/>
    </location>
</feature>
<dbReference type="SMART" id="SM00331">
    <property type="entry name" value="PP2C_SIG"/>
    <property type="match status" value="1"/>
</dbReference>
<sequence length="444" mass="48478">MLRIAEHWHGSDLGLQRTGNEDNYFVRAPLFVVADGMGGAQAGEVASEMAVESFAPGLPDGGPPGEGLKRIIEEANRSIHERSRTQSGRHGMGTTVTAAYVGERTVTVAHVGDSRCYLLRDGELRRITKDHSLVQELIDREKLTEEQAETHPQRSVITRALGPEPSVQVDVFEEPAHAGDLFMVCSDGLTAMVREPELKALLADSERPLADLGRALIAAANDAGGRDNITIILFRIEEIPVGGSSLDQPTEAYEIPNDGDTHEYQTFTGEAVAEPRQGVSRPTGHTRTGDEAVAREAAYRASGTVALSAVRPRAQPIDEEEERPHAPPRREEAPPRRRRRFRLFSPGKLIVLGSLFGLLAAFWLATRQVYFVGVDKAGGDVVTLYHGLPYDLPLGIELYQPVRPSGVTIQNVPPARRSTFTDHKLRSKDDAEALLKALEDGEIS</sequence>
<proteinExistence type="predicted"/>
<feature type="compositionally biased region" description="Basic and acidic residues" evidence="1">
    <location>
        <begin position="322"/>
        <end position="335"/>
    </location>
</feature>
<comment type="caution">
    <text evidence="4">The sequence shown here is derived from an EMBL/GenBank/DDBJ whole genome shotgun (WGS) entry which is preliminary data.</text>
</comment>
<name>A0A9X3ND45_9ACTN</name>
<keyword evidence="5" id="KW-1185">Reference proteome</keyword>
<dbReference type="NCBIfam" id="NF033484">
    <property type="entry name" value="Stp1_PP2C_phos"/>
    <property type="match status" value="1"/>
</dbReference>
<dbReference type="Gene3D" id="3.60.40.10">
    <property type="entry name" value="PPM-type phosphatase domain"/>
    <property type="match status" value="1"/>
</dbReference>
<dbReference type="InterPro" id="IPR036457">
    <property type="entry name" value="PPM-type-like_dom_sf"/>
</dbReference>
<accession>A0A9X3ND45</accession>
<dbReference type="EMBL" id="JAPDDP010000071">
    <property type="protein sequence ID" value="MDA0184238.1"/>
    <property type="molecule type" value="Genomic_DNA"/>
</dbReference>
<dbReference type="InterPro" id="IPR015655">
    <property type="entry name" value="PP2C"/>
</dbReference>
<dbReference type="PROSITE" id="PS51746">
    <property type="entry name" value="PPM_2"/>
    <property type="match status" value="1"/>
</dbReference>
<dbReference type="PANTHER" id="PTHR47992">
    <property type="entry name" value="PROTEIN PHOSPHATASE"/>
    <property type="match status" value="1"/>
</dbReference>
<evidence type="ECO:0000313" key="5">
    <source>
        <dbReference type="Proteomes" id="UP001147653"/>
    </source>
</evidence>
<reference evidence="4" key="1">
    <citation type="submission" date="2022-10" db="EMBL/GenBank/DDBJ databases">
        <title>The WGS of Solirubrobacter phytolaccae KCTC 29190.</title>
        <authorList>
            <person name="Jiang Z."/>
        </authorList>
    </citation>
    <scope>NUCLEOTIDE SEQUENCE</scope>
    <source>
        <strain evidence="4">KCTC 29190</strain>
    </source>
</reference>
<dbReference type="AlphaFoldDB" id="A0A9X3ND45"/>
<evidence type="ECO:0000256" key="2">
    <source>
        <dbReference type="SAM" id="Phobius"/>
    </source>
</evidence>